<name>A0A508YKW0_LIMMU</name>
<proteinExistence type="predicted"/>
<reference evidence="1 2" key="1">
    <citation type="submission" date="2019-06" db="EMBL/GenBank/DDBJ databases">
        <authorList>
            <person name="Rodrigo-Torres L."/>
            <person name="Arahal R. D."/>
            <person name="Lucena T."/>
        </authorList>
    </citation>
    <scope>NUCLEOTIDE SEQUENCE [LARGE SCALE GENOMIC DNA]</scope>
    <source>
        <strain evidence="1 2">INIA P508</strain>
    </source>
</reference>
<evidence type="ECO:0000313" key="2">
    <source>
        <dbReference type="Proteomes" id="UP000365705"/>
    </source>
</evidence>
<protein>
    <submittedName>
        <fullName evidence="1">Uncharacterized protein</fullName>
    </submittedName>
</protein>
<sequence length="123" mass="14662">MSLTVEEHKYYRGDKLQSIEYVTEFIDNNNDGVMYYMDAETGMYTDYGYCIDELQCYTNDWRKVAEDCCKRYGCELVGEELKATAEDALVQTMLAIYAWIEFRDWLYYDQIEEKRGIMHDKGE</sequence>
<organism evidence="1 2">
    <name type="scientific">Limosilactobacillus mucosae</name>
    <name type="common">Lactobacillus mucosae</name>
    <dbReference type="NCBI Taxonomy" id="97478"/>
    <lineage>
        <taxon>Bacteria</taxon>
        <taxon>Bacillati</taxon>
        <taxon>Bacillota</taxon>
        <taxon>Bacilli</taxon>
        <taxon>Lactobacillales</taxon>
        <taxon>Lactobacillaceae</taxon>
        <taxon>Limosilactobacillus</taxon>
    </lineage>
</organism>
<accession>A0A508YKW0</accession>
<gene>
    <name evidence="1" type="ORF">LMUP508_00919</name>
</gene>
<dbReference type="Proteomes" id="UP000365705">
    <property type="component" value="Unassembled WGS sequence"/>
</dbReference>
<dbReference type="RefSeq" id="WP_143112922.1">
    <property type="nucleotide sequence ID" value="NZ_CABFNH010000010.1"/>
</dbReference>
<evidence type="ECO:0000313" key="1">
    <source>
        <dbReference type="EMBL" id="VTZ89793.1"/>
    </source>
</evidence>
<dbReference type="EMBL" id="CABFNH010000010">
    <property type="protein sequence ID" value="VTZ89793.1"/>
    <property type="molecule type" value="Genomic_DNA"/>
</dbReference>
<dbReference type="AlphaFoldDB" id="A0A508YKW0"/>